<evidence type="ECO:0000313" key="6">
    <source>
        <dbReference type="Proteomes" id="UP000693970"/>
    </source>
</evidence>
<feature type="region of interest" description="Disordered" evidence="2">
    <location>
        <begin position="374"/>
        <end position="409"/>
    </location>
</feature>
<sequence length="481" mass="53401">MGQSASSFGNNDSDSSSSSSASLNGTGAGTGTDAADADADAVTDKPSSTSISSSSVVIESSSKVSKTKSFPKRGSSTASFSSFPPLPPIALASTQEWKDTLGKLSDNELQEVILSAPVSEKDIKTMAARIYQHHYDNQNHPETTVNDSSTKPKKSSSQQFPLKGETDFYVTTTSSSSSSQAQQQHVQKQSNSNGNSNTGSYEDDDLTALCFRILRISSTMAKLRFRLVPTKLKEHQFWQALWTILYETVKQTSIQLEESETQTNFPLLPPPSTPKTNNDQPVSRFFLSSPFAIMSSNGTGRSNDRMEPTNDNNDTNEIDREFAEFQKQRAEETIFKLRRTIEKQEWKLQEMQQEIHRLQQQQQLTRGSSPVAVAAAVPPSSPSQDILPVTKGVSSPSKNRSTTTTSLTHHKGNWIMDQDSKDFLEYPVELKENLRMEKRKRLQEVKQQMKFILDSDQVEDTNGHWDCCGQSSYTGQCSQRS</sequence>
<reference evidence="4" key="2">
    <citation type="submission" date="2021-04" db="EMBL/GenBank/DDBJ databases">
        <authorList>
            <person name="Podell S."/>
        </authorList>
    </citation>
    <scope>NUCLEOTIDE SEQUENCE</scope>
    <source>
        <strain evidence="4">Hildebrandi</strain>
    </source>
</reference>
<feature type="region of interest" description="Disordered" evidence="2">
    <location>
        <begin position="134"/>
        <end position="200"/>
    </location>
</feature>
<feature type="compositionally biased region" description="Low complexity" evidence="2">
    <location>
        <begin position="174"/>
        <end position="200"/>
    </location>
</feature>
<dbReference type="EMBL" id="JAGRRH010000082">
    <property type="protein sequence ID" value="KAG7337493.1"/>
    <property type="molecule type" value="Genomic_DNA"/>
</dbReference>
<protein>
    <recommendedName>
        <fullName evidence="3">BSD domain-containing protein</fullName>
    </recommendedName>
</protein>
<feature type="domain" description="BSD" evidence="3">
    <location>
        <begin position="213"/>
        <end position="249"/>
    </location>
</feature>
<feature type="coiled-coil region" evidence="1">
    <location>
        <begin position="327"/>
        <end position="368"/>
    </location>
</feature>
<feature type="compositionally biased region" description="Low complexity" evidence="2">
    <location>
        <begin position="1"/>
        <end position="25"/>
    </location>
</feature>
<feature type="region of interest" description="Disordered" evidence="2">
    <location>
        <begin position="296"/>
        <end position="316"/>
    </location>
</feature>
<keyword evidence="6" id="KW-1185">Reference proteome</keyword>
<accession>A0A9K3K5P0</accession>
<gene>
    <name evidence="4" type="ORF">IV203_017604</name>
    <name evidence="5" type="ORF">IV203_030589</name>
</gene>
<proteinExistence type="predicted"/>
<organism evidence="4 6">
    <name type="scientific">Nitzschia inconspicua</name>
    <dbReference type="NCBI Taxonomy" id="303405"/>
    <lineage>
        <taxon>Eukaryota</taxon>
        <taxon>Sar</taxon>
        <taxon>Stramenopiles</taxon>
        <taxon>Ochrophyta</taxon>
        <taxon>Bacillariophyta</taxon>
        <taxon>Bacillariophyceae</taxon>
        <taxon>Bacillariophycidae</taxon>
        <taxon>Bacillariales</taxon>
        <taxon>Bacillariaceae</taxon>
        <taxon>Nitzschia</taxon>
    </lineage>
</organism>
<name>A0A9K3K5P0_9STRA</name>
<dbReference type="EMBL" id="JAGRRH010000006">
    <property type="protein sequence ID" value="KAG7367846.1"/>
    <property type="molecule type" value="Genomic_DNA"/>
</dbReference>
<evidence type="ECO:0000256" key="1">
    <source>
        <dbReference type="SAM" id="Coils"/>
    </source>
</evidence>
<dbReference type="PROSITE" id="PS50858">
    <property type="entry name" value="BSD"/>
    <property type="match status" value="1"/>
</dbReference>
<feature type="compositionally biased region" description="Polar residues" evidence="2">
    <location>
        <begin position="392"/>
        <end position="407"/>
    </location>
</feature>
<feature type="compositionally biased region" description="Low complexity" evidence="2">
    <location>
        <begin position="47"/>
        <end position="64"/>
    </location>
</feature>
<evidence type="ECO:0000313" key="4">
    <source>
        <dbReference type="EMBL" id="KAG7337493.1"/>
    </source>
</evidence>
<feature type="region of interest" description="Disordered" evidence="2">
    <location>
        <begin position="1"/>
        <end position="89"/>
    </location>
</feature>
<reference evidence="4" key="1">
    <citation type="journal article" date="2021" name="Sci. Rep.">
        <title>Diploid genomic architecture of Nitzschia inconspicua, an elite biomass production diatom.</title>
        <authorList>
            <person name="Oliver A."/>
            <person name="Podell S."/>
            <person name="Pinowska A."/>
            <person name="Traller J.C."/>
            <person name="Smith S.R."/>
            <person name="McClure R."/>
            <person name="Beliaev A."/>
            <person name="Bohutskyi P."/>
            <person name="Hill E.A."/>
            <person name="Rabines A."/>
            <person name="Zheng H."/>
            <person name="Allen L.Z."/>
            <person name="Kuo A."/>
            <person name="Grigoriev I.V."/>
            <person name="Allen A.E."/>
            <person name="Hazlebeck D."/>
            <person name="Allen E.E."/>
        </authorList>
    </citation>
    <scope>NUCLEOTIDE SEQUENCE</scope>
    <source>
        <strain evidence="4">Hildebrandi</strain>
    </source>
</reference>
<evidence type="ECO:0000313" key="5">
    <source>
        <dbReference type="EMBL" id="KAG7367846.1"/>
    </source>
</evidence>
<evidence type="ECO:0000256" key="2">
    <source>
        <dbReference type="SAM" id="MobiDB-lite"/>
    </source>
</evidence>
<dbReference type="Proteomes" id="UP000693970">
    <property type="component" value="Unassembled WGS sequence"/>
</dbReference>
<keyword evidence="1" id="KW-0175">Coiled coil</keyword>
<dbReference type="OrthoDB" id="49492at2759"/>
<dbReference type="AlphaFoldDB" id="A0A9K3K5P0"/>
<comment type="caution">
    <text evidence="4">The sequence shown here is derived from an EMBL/GenBank/DDBJ whole genome shotgun (WGS) entry which is preliminary data.</text>
</comment>
<dbReference type="InterPro" id="IPR005607">
    <property type="entry name" value="BSD_dom"/>
</dbReference>
<evidence type="ECO:0000259" key="3">
    <source>
        <dbReference type="PROSITE" id="PS50858"/>
    </source>
</evidence>